<dbReference type="InterPro" id="IPR035952">
    <property type="entry name" value="Rhomboid-like_sf"/>
</dbReference>
<dbReference type="GO" id="GO:0006508">
    <property type="term" value="P:proteolysis"/>
    <property type="evidence" value="ECO:0007669"/>
    <property type="project" value="UniProtKB-KW"/>
</dbReference>
<dbReference type="InterPro" id="IPR022764">
    <property type="entry name" value="Peptidase_S54_rhomboid_dom"/>
</dbReference>
<evidence type="ECO:0000256" key="2">
    <source>
        <dbReference type="ARBA" id="ARBA00004141"/>
    </source>
</evidence>
<evidence type="ECO:0000256" key="10">
    <source>
        <dbReference type="SAM" id="MobiDB-lite"/>
    </source>
</evidence>
<dbReference type="eggNOG" id="KOG2632">
    <property type="taxonomic scope" value="Eukaryota"/>
</dbReference>
<evidence type="ECO:0000256" key="1">
    <source>
        <dbReference type="ARBA" id="ARBA00000156"/>
    </source>
</evidence>
<evidence type="ECO:0000256" key="4">
    <source>
        <dbReference type="ARBA" id="ARBA00013039"/>
    </source>
</evidence>
<protein>
    <recommendedName>
        <fullName evidence="4">rhomboid protease</fullName>
        <ecNumber evidence="4">3.4.21.105</ecNumber>
    </recommendedName>
</protein>
<organism evidence="13">
    <name type="scientific">Talaromyces marneffei PM1</name>
    <dbReference type="NCBI Taxonomy" id="1077442"/>
    <lineage>
        <taxon>Eukaryota</taxon>
        <taxon>Fungi</taxon>
        <taxon>Dikarya</taxon>
        <taxon>Ascomycota</taxon>
        <taxon>Pezizomycotina</taxon>
        <taxon>Eurotiomycetes</taxon>
        <taxon>Eurotiomycetidae</taxon>
        <taxon>Eurotiales</taxon>
        <taxon>Trichocomaceae</taxon>
        <taxon>Talaromyces</taxon>
        <taxon>Talaromyces sect. Talaromyces</taxon>
    </lineage>
</organism>
<keyword evidence="6 11" id="KW-0812">Transmembrane</keyword>
<evidence type="ECO:0000256" key="3">
    <source>
        <dbReference type="ARBA" id="ARBA00009045"/>
    </source>
</evidence>
<evidence type="ECO:0000256" key="9">
    <source>
        <dbReference type="ARBA" id="ARBA00023136"/>
    </source>
</evidence>
<comment type="subcellular location">
    <subcellularLocation>
        <location evidence="2">Membrane</location>
        <topology evidence="2">Multi-pass membrane protein</topology>
    </subcellularLocation>
</comment>
<dbReference type="EC" id="3.4.21.105" evidence="4"/>
<evidence type="ECO:0000256" key="11">
    <source>
        <dbReference type="SAM" id="Phobius"/>
    </source>
</evidence>
<keyword evidence="9 11" id="KW-0472">Membrane</keyword>
<reference evidence="13" key="2">
    <citation type="journal article" date="2014" name="PLoS Genet.">
        <title>Signature gene expression reveals novel clues to the molecular mechanisms of dimorphic transition in Penicillium marneffei.</title>
        <authorList>
            <person name="Yang E."/>
            <person name="Wang G."/>
            <person name="Cai J."/>
            <person name="Woo P.C."/>
            <person name="Lau S.K."/>
            <person name="Yuen K.-Y."/>
            <person name="Chow W.-N."/>
            <person name="Lin X."/>
        </authorList>
    </citation>
    <scope>NUCLEOTIDE SEQUENCE</scope>
    <source>
        <strain evidence="13">PM1</strain>
    </source>
</reference>
<evidence type="ECO:0000313" key="13">
    <source>
        <dbReference type="EMBL" id="KFX46733.1"/>
    </source>
</evidence>
<sequence length="273" mass="30220">MSSSSQPSALPAFFLNITPLRSYLLRLPLFTRAVLLIIFAFWLLELQSVWDVVQWGALIPNEISIATLYRTNTYPVIHNGFFHMLLNVVALMPLLERFEAEHGTLTALLLFVGPLSTFPAALYILVEKYILSSNTAVVGASVWVFLLLASEAIKTFRTNPYFQVGTLKVPTWTTPLFVSFVVAVLLSNTSFLGHICGMIFGYLLGLGYLKVFVPPEKILRFIEGKLNLLGRLPHYVSVDQKTHGRYGVLPTASSGESGVSMSSYIGSSQRLGP</sequence>
<feature type="transmembrane region" description="Helical" evidence="11">
    <location>
        <begin position="107"/>
        <end position="125"/>
    </location>
</feature>
<dbReference type="Gene3D" id="1.20.1540.10">
    <property type="entry name" value="Rhomboid-like"/>
    <property type="match status" value="1"/>
</dbReference>
<dbReference type="EMBL" id="JPOX01000017">
    <property type="protein sequence ID" value="KFX46733.1"/>
    <property type="molecule type" value="Genomic_DNA"/>
</dbReference>
<dbReference type="GO" id="GO:0016020">
    <property type="term" value="C:membrane"/>
    <property type="evidence" value="ECO:0007669"/>
    <property type="project" value="UniProtKB-SubCell"/>
</dbReference>
<dbReference type="SUPFAM" id="SSF144091">
    <property type="entry name" value="Rhomboid-like"/>
    <property type="match status" value="1"/>
</dbReference>
<feature type="region of interest" description="Disordered" evidence="10">
    <location>
        <begin position="253"/>
        <end position="273"/>
    </location>
</feature>
<dbReference type="Pfam" id="PF01694">
    <property type="entry name" value="Rhomboid"/>
    <property type="match status" value="1"/>
</dbReference>
<feature type="transmembrane region" description="Helical" evidence="11">
    <location>
        <begin position="23"/>
        <end position="44"/>
    </location>
</feature>
<name>A0A093XND1_TALMA</name>
<proteinExistence type="inferred from homology"/>
<dbReference type="HOGENOM" id="CLU_084816_0_0_1"/>
<feature type="domain" description="Peptidase S54 rhomboid" evidence="12">
    <location>
        <begin position="68"/>
        <end position="209"/>
    </location>
</feature>
<dbReference type="GO" id="GO:0004252">
    <property type="term" value="F:serine-type endopeptidase activity"/>
    <property type="evidence" value="ECO:0007669"/>
    <property type="project" value="InterPro"/>
</dbReference>
<feature type="transmembrane region" description="Helical" evidence="11">
    <location>
        <begin position="169"/>
        <end position="186"/>
    </location>
</feature>
<evidence type="ECO:0000256" key="7">
    <source>
        <dbReference type="ARBA" id="ARBA00022801"/>
    </source>
</evidence>
<dbReference type="PANTHER" id="PTHR43066:SF1">
    <property type="entry name" value="RHOMBOID PROTEIN 2"/>
    <property type="match status" value="1"/>
</dbReference>
<keyword evidence="7" id="KW-0378">Hydrolase</keyword>
<feature type="transmembrane region" description="Helical" evidence="11">
    <location>
        <begin position="192"/>
        <end position="213"/>
    </location>
</feature>
<evidence type="ECO:0000256" key="8">
    <source>
        <dbReference type="ARBA" id="ARBA00022989"/>
    </source>
</evidence>
<gene>
    <name evidence="13" type="ORF">GQ26_0170220</name>
</gene>
<accession>A0A093XND1</accession>
<feature type="transmembrane region" description="Helical" evidence="11">
    <location>
        <begin position="76"/>
        <end position="95"/>
    </location>
</feature>
<comment type="similarity">
    <text evidence="3">Belongs to the peptidase S54 family.</text>
</comment>
<dbReference type="PANTHER" id="PTHR43066">
    <property type="entry name" value="RHOMBOID-RELATED PROTEIN"/>
    <property type="match status" value="1"/>
</dbReference>
<evidence type="ECO:0000256" key="6">
    <source>
        <dbReference type="ARBA" id="ARBA00022692"/>
    </source>
</evidence>
<dbReference type="AlphaFoldDB" id="A0A093XND1"/>
<comment type="caution">
    <text evidence="13">The sequence shown here is derived from an EMBL/GenBank/DDBJ whole genome shotgun (WGS) entry which is preliminary data.</text>
</comment>
<reference key="1">
    <citation type="journal article" date="2014" name="PLoS Genet.">
        <title>Signature Gene Expression Reveals Novel Clues to the Molecular Mechanisms of Dimorphic Transition in Penicillium marneffei.</title>
        <authorList>
            <person name="Yang E."/>
            <person name="Wang G."/>
            <person name="Cai J."/>
            <person name="Woo P.C."/>
            <person name="Lau S.K."/>
            <person name="Yuen K.-Y."/>
            <person name="Chow W.-N."/>
            <person name="Lin X."/>
        </authorList>
    </citation>
    <scope>NUCLEOTIDE SEQUENCE [LARGE SCALE GENOMIC DNA]</scope>
    <source>
        <strain>PM1</strain>
    </source>
</reference>
<keyword evidence="8 11" id="KW-1133">Transmembrane helix</keyword>
<comment type="catalytic activity">
    <reaction evidence="1">
        <text>Cleaves type-1 transmembrane domains using a catalytic dyad composed of serine and histidine that are contributed by different transmembrane domains.</text>
        <dbReference type="EC" id="3.4.21.105"/>
    </reaction>
</comment>
<keyword evidence="5" id="KW-0645">Protease</keyword>
<evidence type="ECO:0000259" key="12">
    <source>
        <dbReference type="Pfam" id="PF01694"/>
    </source>
</evidence>
<evidence type="ECO:0000256" key="5">
    <source>
        <dbReference type="ARBA" id="ARBA00022670"/>
    </source>
</evidence>